<accession>A0A6J6NCA0</accession>
<gene>
    <name evidence="1" type="ORF">UFOPK2310_01323</name>
</gene>
<dbReference type="EMBL" id="CAEZWW010000189">
    <property type="protein sequence ID" value="CAB4682574.1"/>
    <property type="molecule type" value="Genomic_DNA"/>
</dbReference>
<dbReference type="AlphaFoldDB" id="A0A6J6NCA0"/>
<evidence type="ECO:0000313" key="1">
    <source>
        <dbReference type="EMBL" id="CAB4682574.1"/>
    </source>
</evidence>
<organism evidence="1">
    <name type="scientific">freshwater metagenome</name>
    <dbReference type="NCBI Taxonomy" id="449393"/>
    <lineage>
        <taxon>unclassified sequences</taxon>
        <taxon>metagenomes</taxon>
        <taxon>ecological metagenomes</taxon>
    </lineage>
</organism>
<reference evidence="1" key="1">
    <citation type="submission" date="2020-05" db="EMBL/GenBank/DDBJ databases">
        <authorList>
            <person name="Chiriac C."/>
            <person name="Salcher M."/>
            <person name="Ghai R."/>
            <person name="Kavagutti S V."/>
        </authorList>
    </citation>
    <scope>NUCLEOTIDE SEQUENCE</scope>
</reference>
<name>A0A6J6NCA0_9ZZZZ</name>
<protein>
    <submittedName>
        <fullName evidence="1">Unannotated protein</fullName>
    </submittedName>
</protein>
<proteinExistence type="predicted"/>
<sequence>MRAAAEESQIRITLGFTDMAPSAMWNAIQSMVADAGAAGISVDAAALSAAGRTDPLPNFISEALRITALAYPGEQVTVRLFIDGEDEEILLTAPGDQALPIWITGESSTFTTTEFSIGDCEVSVAVDPDMNGGCELTVNIRRPLNSPA</sequence>